<evidence type="ECO:0000313" key="6">
    <source>
        <dbReference type="EMBL" id="EDO15332.1"/>
    </source>
</evidence>
<accession>A7TQV9</accession>
<dbReference type="SUPFAM" id="SSF54001">
    <property type="entry name" value="Cysteine proteinases"/>
    <property type="match status" value="1"/>
</dbReference>
<dbReference type="OrthoDB" id="1939479at2759"/>
<dbReference type="PROSITE" id="PS50600">
    <property type="entry name" value="ULP_PROTEASE"/>
    <property type="match status" value="1"/>
</dbReference>
<evidence type="ECO:0000256" key="4">
    <source>
        <dbReference type="ARBA" id="ARBA00022807"/>
    </source>
</evidence>
<gene>
    <name evidence="6" type="ORF">Kpol_1011p2</name>
</gene>
<dbReference type="InParanoid" id="A7TQV9"/>
<dbReference type="FunFam" id="3.30.310.130:FF:000008">
    <property type="entry name" value="Ubiquitin-like-specific protease 1"/>
    <property type="match status" value="1"/>
</dbReference>
<dbReference type="GO" id="GO:0016926">
    <property type="term" value="P:protein desumoylation"/>
    <property type="evidence" value="ECO:0007669"/>
    <property type="project" value="EnsemblFungi"/>
</dbReference>
<dbReference type="GO" id="GO:0005643">
    <property type="term" value="C:nuclear pore"/>
    <property type="evidence" value="ECO:0007669"/>
    <property type="project" value="EnsemblFungi"/>
</dbReference>
<dbReference type="GO" id="GO:0006508">
    <property type="term" value="P:proteolysis"/>
    <property type="evidence" value="ECO:0007669"/>
    <property type="project" value="UniProtKB-KW"/>
</dbReference>
<evidence type="ECO:0000256" key="3">
    <source>
        <dbReference type="ARBA" id="ARBA00022801"/>
    </source>
</evidence>
<dbReference type="InterPro" id="IPR003653">
    <property type="entry name" value="Peptidase_C48_C"/>
</dbReference>
<feature type="domain" description="Ubiquitin-like protease family profile" evidence="5">
    <location>
        <begin position="395"/>
        <end position="553"/>
    </location>
</feature>
<dbReference type="KEGG" id="vpo:Kpol_1011p2"/>
<dbReference type="PhylomeDB" id="A7TQV9"/>
<evidence type="ECO:0000256" key="2">
    <source>
        <dbReference type="ARBA" id="ARBA00022670"/>
    </source>
</evidence>
<evidence type="ECO:0000256" key="1">
    <source>
        <dbReference type="ARBA" id="ARBA00005234"/>
    </source>
</evidence>
<dbReference type="PANTHER" id="PTHR12606">
    <property type="entry name" value="SENTRIN/SUMO-SPECIFIC PROTEASE"/>
    <property type="match status" value="1"/>
</dbReference>
<dbReference type="Gene3D" id="3.30.310.130">
    <property type="entry name" value="Ubiquitin-related"/>
    <property type="match status" value="1"/>
</dbReference>
<name>A7TQV9_VANPO</name>
<dbReference type="FunCoup" id="A7TQV9">
    <property type="interactions" value="1368"/>
</dbReference>
<dbReference type="OMA" id="CGIYVCM"/>
<dbReference type="Proteomes" id="UP000000267">
    <property type="component" value="Unassembled WGS sequence"/>
</dbReference>
<sequence>MMESASFFNHSEKSDIFEKSQNNTMNGNLTRKSFDYDIRGLTNRRHISDATNSLGFMTNVSGEETISQLMNACKGPLKKLARHCFKKLRSTIRQTQDDRINKKREPDVMDEFVEVGNGKRKRRVVSESYLVPSKLRKFDLNGFKRATNEGTNIKDTNLENYSTRSGSVSAQNSVRRDPFNWEAPAHLQSNEHHIKYIPNASSDNKNINYGTSFVKRDRTKSRGIGKSSTTSMDQIEYLRSIFRGEYEIPQILKDERQHQLELLDEDKEQYIGLKKNVVNLTEKIKRVLSDYKENEFKDDLIIVKEQTVDPLEKKRRDIYKEYFSVKESFLEFINKFETYKELLDKREKIKQEIKDRRAKEQQKDLIPKLSKEEIDRINKILNKNGNDILAKYKTLEITLRDYKTLGPKRWLNDTIIEFFMQKIEEISPKTVAFNSFFYTSLSERGYQGVRRWMKRKKVQITDLNKIFVPINLNQSHWALGMIDIPRKRIIYADSLSHGPNAMSFAILSDLKNYVVEESKNAIGEDFDLSHIDCPQQPNGFDCGIFVCMNTLYLSQDSALTFKSDDAPRMRSYISHLIISTPNKT</sequence>
<reference evidence="6 7" key="1">
    <citation type="journal article" date="2007" name="Proc. Natl. Acad. Sci. U.S.A.">
        <title>Independent sorting-out of thousands of duplicated gene pairs in two yeast species descended from a whole-genome duplication.</title>
        <authorList>
            <person name="Scannell D.R."/>
            <person name="Frank A.C."/>
            <person name="Conant G.C."/>
            <person name="Byrne K.P."/>
            <person name="Woolfit M."/>
            <person name="Wolfe K.H."/>
        </authorList>
    </citation>
    <scope>NUCLEOTIDE SEQUENCE [LARGE SCALE GENOMIC DNA]</scope>
    <source>
        <strain evidence="7">ATCC 22028 / DSM 70294 / BCRC 21397 / CBS 2163 / NBRC 10782 / NRRL Y-8283 / UCD 57-17</strain>
    </source>
</reference>
<evidence type="ECO:0000313" key="7">
    <source>
        <dbReference type="Proteomes" id="UP000000267"/>
    </source>
</evidence>
<dbReference type="Gene3D" id="1.10.418.20">
    <property type="match status" value="1"/>
</dbReference>
<keyword evidence="4" id="KW-0788">Thiol protease</keyword>
<comment type="similarity">
    <text evidence="1">Belongs to the peptidase C48 family.</text>
</comment>
<dbReference type="GeneID" id="5543411"/>
<organism evidence="7">
    <name type="scientific">Vanderwaltozyma polyspora (strain ATCC 22028 / DSM 70294 / BCRC 21397 / CBS 2163 / NBRC 10782 / NRRL Y-8283 / UCD 57-17)</name>
    <name type="common">Kluyveromyces polysporus</name>
    <dbReference type="NCBI Taxonomy" id="436907"/>
    <lineage>
        <taxon>Eukaryota</taxon>
        <taxon>Fungi</taxon>
        <taxon>Dikarya</taxon>
        <taxon>Ascomycota</taxon>
        <taxon>Saccharomycotina</taxon>
        <taxon>Saccharomycetes</taxon>
        <taxon>Saccharomycetales</taxon>
        <taxon>Saccharomycetaceae</taxon>
        <taxon>Vanderwaltozyma</taxon>
    </lineage>
</organism>
<dbReference type="InterPro" id="IPR038765">
    <property type="entry name" value="Papain-like_cys_pep_sf"/>
</dbReference>
<dbReference type="MEROPS" id="C48.001"/>
<dbReference type="GO" id="GO:0005730">
    <property type="term" value="C:nucleolus"/>
    <property type="evidence" value="ECO:0007669"/>
    <property type="project" value="EnsemblFungi"/>
</dbReference>
<dbReference type="STRING" id="436907.A7TQV9"/>
<keyword evidence="3" id="KW-0378">Hydrolase</keyword>
<dbReference type="Pfam" id="PF02902">
    <property type="entry name" value="Peptidase_C48"/>
    <property type="match status" value="1"/>
</dbReference>
<dbReference type="eggNOG" id="KOG0778">
    <property type="taxonomic scope" value="Eukaryota"/>
</dbReference>
<dbReference type="EMBL" id="DS480465">
    <property type="protein sequence ID" value="EDO15332.1"/>
    <property type="molecule type" value="Genomic_DNA"/>
</dbReference>
<keyword evidence="7" id="KW-1185">Reference proteome</keyword>
<dbReference type="RefSeq" id="XP_001643190.1">
    <property type="nucleotide sequence ID" value="XM_001643140.1"/>
</dbReference>
<dbReference type="HOGENOM" id="CLU_021050_0_0_1"/>
<proteinExistence type="inferred from homology"/>
<dbReference type="AlphaFoldDB" id="A7TQV9"/>
<dbReference type="GO" id="GO:0016929">
    <property type="term" value="F:deSUMOylase activity"/>
    <property type="evidence" value="ECO:0007669"/>
    <property type="project" value="EnsemblFungi"/>
</dbReference>
<evidence type="ECO:0000259" key="5">
    <source>
        <dbReference type="PROSITE" id="PS50600"/>
    </source>
</evidence>
<protein>
    <recommendedName>
        <fullName evidence="5">Ubiquitin-like protease family profile domain-containing protein</fullName>
    </recommendedName>
</protein>
<dbReference type="PANTHER" id="PTHR12606:SF154">
    <property type="entry name" value="UBIQUITIN-LIKE-SPECIFIC PROTEASE 1"/>
    <property type="match status" value="1"/>
</dbReference>
<keyword evidence="2" id="KW-0645">Protease</keyword>
<dbReference type="GO" id="GO:0000086">
    <property type="term" value="P:G2/M transition of mitotic cell cycle"/>
    <property type="evidence" value="ECO:0007669"/>
    <property type="project" value="EnsemblFungi"/>
</dbReference>